<feature type="transmembrane region" description="Helical" evidence="1">
    <location>
        <begin position="6"/>
        <end position="22"/>
    </location>
</feature>
<keyword evidence="1" id="KW-0472">Membrane</keyword>
<evidence type="ECO:0000313" key="3">
    <source>
        <dbReference type="Proteomes" id="UP000607397"/>
    </source>
</evidence>
<evidence type="ECO:0000313" key="2">
    <source>
        <dbReference type="EMBL" id="NCJ07644.1"/>
    </source>
</evidence>
<feature type="transmembrane region" description="Helical" evidence="1">
    <location>
        <begin position="29"/>
        <end position="48"/>
    </location>
</feature>
<proteinExistence type="predicted"/>
<feature type="transmembrane region" description="Helical" evidence="1">
    <location>
        <begin position="187"/>
        <end position="203"/>
    </location>
</feature>
<evidence type="ECO:0000256" key="1">
    <source>
        <dbReference type="SAM" id="Phobius"/>
    </source>
</evidence>
<comment type="caution">
    <text evidence="2">The sequence shown here is derived from an EMBL/GenBank/DDBJ whole genome shotgun (WGS) entry which is preliminary data.</text>
</comment>
<protein>
    <submittedName>
        <fullName evidence="2">Uncharacterized protein</fullName>
    </submittedName>
</protein>
<feature type="transmembrane region" description="Helical" evidence="1">
    <location>
        <begin position="135"/>
        <end position="154"/>
    </location>
</feature>
<feature type="transmembrane region" description="Helical" evidence="1">
    <location>
        <begin position="161"/>
        <end position="181"/>
    </location>
</feature>
<dbReference type="RefSeq" id="WP_161826123.1">
    <property type="nucleotide sequence ID" value="NZ_WVIC01000030.1"/>
</dbReference>
<name>A0A8K2A8X1_9CYAN</name>
<dbReference type="EMBL" id="WVIC01000030">
    <property type="protein sequence ID" value="NCJ07644.1"/>
    <property type="molecule type" value="Genomic_DNA"/>
</dbReference>
<feature type="transmembrane region" description="Helical" evidence="1">
    <location>
        <begin position="60"/>
        <end position="79"/>
    </location>
</feature>
<feature type="transmembrane region" description="Helical" evidence="1">
    <location>
        <begin position="100"/>
        <end position="123"/>
    </location>
</feature>
<accession>A0A8K2A8X1</accession>
<organism evidence="2 3">
    <name type="scientific">Petrachloros mirabilis ULC683</name>
    <dbReference type="NCBI Taxonomy" id="2781853"/>
    <lineage>
        <taxon>Bacteria</taxon>
        <taxon>Bacillati</taxon>
        <taxon>Cyanobacteriota</taxon>
        <taxon>Cyanophyceae</taxon>
        <taxon>Synechococcales</taxon>
        <taxon>Petrachlorosaceae</taxon>
        <taxon>Petrachloros</taxon>
        <taxon>Petrachloros mirabilis</taxon>
    </lineage>
</organism>
<keyword evidence="3" id="KW-1185">Reference proteome</keyword>
<sequence>MNILFLDLFIGSCLFLVVWGLLKKKRIIQFPFFMGGIFSTFLIPQAIALVNNPGIASISSINRILFYSSLCAFMCWWGYQHRSNDRLVSYFDLNYDTNKIINAGIALSIFSIICNLILSLITVQLSEFGTWSGPATIILFLSNTGWMGLAILLIKGLERRSAVLLSFSLFTSIPILSSIVYSGRRQATANIFIVIIICIFFAVKKLPSRFLVVLMIVLTIFLIPIFGQMRGQFWEALVSGDINFSVLINSFQSLVLEGSILELRNATLVAEASEITGQYGFGTGFWNDIVFQYIPGQFLGEELKNSLYINLVNYSLDDLFGYIPHTGTTLTAIGDSFQEFWFLGAFIFAIIAYFLKNIWISATQRNSFCSQILYPGLMSSSVIGLTHGIGRFLQEAIFQLILLKIVSQYAMSQQSVEVDNEKSETSCKTRGF</sequence>
<feature type="transmembrane region" description="Helical" evidence="1">
    <location>
        <begin position="340"/>
        <end position="360"/>
    </location>
</feature>
<keyword evidence="1" id="KW-0812">Transmembrane</keyword>
<dbReference type="Proteomes" id="UP000607397">
    <property type="component" value="Unassembled WGS sequence"/>
</dbReference>
<feature type="transmembrane region" description="Helical" evidence="1">
    <location>
        <begin position="210"/>
        <end position="227"/>
    </location>
</feature>
<keyword evidence="1" id="KW-1133">Transmembrane helix</keyword>
<dbReference type="AlphaFoldDB" id="A0A8K2A8X1"/>
<gene>
    <name evidence="2" type="ORF">GS597_14225</name>
</gene>
<reference evidence="2" key="1">
    <citation type="submission" date="2019-12" db="EMBL/GenBank/DDBJ databases">
        <title>High-Quality draft genome sequences of three cyanobacteria isolated from the limestone walls of the Old Cathedral of Coimbra.</title>
        <authorList>
            <person name="Tiago I."/>
            <person name="Soares F."/>
            <person name="Portugal A."/>
        </authorList>
    </citation>
    <scope>NUCLEOTIDE SEQUENCE [LARGE SCALE GENOMIC DNA]</scope>
    <source>
        <strain evidence="2">C</strain>
    </source>
</reference>